<feature type="region of interest" description="Disordered" evidence="1">
    <location>
        <begin position="56"/>
        <end position="76"/>
    </location>
</feature>
<name>A0A8J2PML2_9HEXA</name>
<gene>
    <name evidence="2" type="ORF">AFUS01_LOCUS36678</name>
</gene>
<reference evidence="2" key="1">
    <citation type="submission" date="2021-06" db="EMBL/GenBank/DDBJ databases">
        <authorList>
            <person name="Hodson N. C."/>
            <person name="Mongue J. A."/>
            <person name="Jaron S. K."/>
        </authorList>
    </citation>
    <scope>NUCLEOTIDE SEQUENCE</scope>
</reference>
<organism evidence="2 3">
    <name type="scientific">Allacma fusca</name>
    <dbReference type="NCBI Taxonomy" id="39272"/>
    <lineage>
        <taxon>Eukaryota</taxon>
        <taxon>Metazoa</taxon>
        <taxon>Ecdysozoa</taxon>
        <taxon>Arthropoda</taxon>
        <taxon>Hexapoda</taxon>
        <taxon>Collembola</taxon>
        <taxon>Symphypleona</taxon>
        <taxon>Sminthuridae</taxon>
        <taxon>Allacma</taxon>
    </lineage>
</organism>
<dbReference type="AlphaFoldDB" id="A0A8J2PML2"/>
<dbReference type="Proteomes" id="UP000708208">
    <property type="component" value="Unassembled WGS sequence"/>
</dbReference>
<evidence type="ECO:0000313" key="2">
    <source>
        <dbReference type="EMBL" id="CAG7826633.1"/>
    </source>
</evidence>
<accession>A0A8J2PML2</accession>
<dbReference type="EMBL" id="CAJVCH010540566">
    <property type="protein sequence ID" value="CAG7826633.1"/>
    <property type="molecule type" value="Genomic_DNA"/>
</dbReference>
<evidence type="ECO:0000256" key="1">
    <source>
        <dbReference type="SAM" id="MobiDB-lite"/>
    </source>
</evidence>
<keyword evidence="3" id="KW-1185">Reference proteome</keyword>
<comment type="caution">
    <text evidence="2">The sequence shown here is derived from an EMBL/GenBank/DDBJ whole genome shotgun (WGS) entry which is preliminary data.</text>
</comment>
<evidence type="ECO:0000313" key="3">
    <source>
        <dbReference type="Proteomes" id="UP000708208"/>
    </source>
</evidence>
<sequence>MDGENVGENRCSRRKIGLAPEFLRLASPRRRREDSGHFSGHLPTTNENEIVDVIRNTSDDEPESIVSGKTRKSKASILSITTSQRSIVRRQKLQAEISSMERISKMQDELERKRLEVEQSRFQRQADIEKRRLEMEELALEDSDFEREDGHNSVVIL</sequence>
<protein>
    <submittedName>
        <fullName evidence="2">Uncharacterized protein</fullName>
    </submittedName>
</protein>
<proteinExistence type="predicted"/>
<feature type="non-terminal residue" evidence="2">
    <location>
        <position position="157"/>
    </location>
</feature>